<gene>
    <name evidence="1" type="ORF">Tsubulata_024938</name>
</gene>
<dbReference type="OrthoDB" id="1679543at2759"/>
<comment type="caution">
    <text evidence="1">The sequence shown here is derived from an EMBL/GenBank/DDBJ whole genome shotgun (WGS) entry which is preliminary data.</text>
</comment>
<accession>A0A9Q0JJ23</accession>
<dbReference type="PANTHER" id="PTHR33526:SF13">
    <property type="entry name" value="TYROSINE-PROTEIN PHOSPHATASE 3-LIKE"/>
    <property type="match status" value="1"/>
</dbReference>
<organism evidence="1 2">
    <name type="scientific">Turnera subulata</name>
    <dbReference type="NCBI Taxonomy" id="218843"/>
    <lineage>
        <taxon>Eukaryota</taxon>
        <taxon>Viridiplantae</taxon>
        <taxon>Streptophyta</taxon>
        <taxon>Embryophyta</taxon>
        <taxon>Tracheophyta</taxon>
        <taxon>Spermatophyta</taxon>
        <taxon>Magnoliopsida</taxon>
        <taxon>eudicotyledons</taxon>
        <taxon>Gunneridae</taxon>
        <taxon>Pentapetalae</taxon>
        <taxon>rosids</taxon>
        <taxon>fabids</taxon>
        <taxon>Malpighiales</taxon>
        <taxon>Passifloraceae</taxon>
        <taxon>Turnera</taxon>
    </lineage>
</organism>
<reference evidence="1" key="2">
    <citation type="journal article" date="2023" name="Plants (Basel)">
        <title>Annotation of the Turnera subulata (Passifloraceae) Draft Genome Reveals the S-Locus Evolved after the Divergence of Turneroideae from Passifloroideae in a Stepwise Manner.</title>
        <authorList>
            <person name="Henning P.M."/>
            <person name="Roalson E.H."/>
            <person name="Mir W."/>
            <person name="McCubbin A.G."/>
            <person name="Shore J.S."/>
        </authorList>
    </citation>
    <scope>NUCLEOTIDE SEQUENCE</scope>
    <source>
        <strain evidence="1">F60SS</strain>
    </source>
</reference>
<evidence type="ECO:0000313" key="1">
    <source>
        <dbReference type="EMBL" id="KAJ4844411.1"/>
    </source>
</evidence>
<keyword evidence="2" id="KW-1185">Reference proteome</keyword>
<sequence length="166" mass="18742">MRAKANQNKFMKIVSIPVRVLCKARDFYVRSMTNCTTGMVYRQSEYNYPSGLPRSFSAASTRSNESEDYRDLLRAASVRSLGHINELDMYMKQMMRQQQPLVGDHSISSNKGLMPKSTSVGMGFMGRIDEEKAYEEISEDGSVKKPELYPRSKSYAVGKTNVADAL</sequence>
<dbReference type="EMBL" id="JAKUCV010001958">
    <property type="protein sequence ID" value="KAJ4844411.1"/>
    <property type="molecule type" value="Genomic_DNA"/>
</dbReference>
<dbReference type="PANTHER" id="PTHR33526">
    <property type="entry name" value="OS07G0123800 PROTEIN"/>
    <property type="match status" value="1"/>
</dbReference>
<dbReference type="InterPro" id="IPR016972">
    <property type="entry name" value="UCP031279"/>
</dbReference>
<evidence type="ECO:0000313" key="2">
    <source>
        <dbReference type="Proteomes" id="UP001141552"/>
    </source>
</evidence>
<dbReference type="PIRSF" id="PIRSF031279">
    <property type="entry name" value="UCP031279"/>
    <property type="match status" value="1"/>
</dbReference>
<proteinExistence type="predicted"/>
<dbReference type="AlphaFoldDB" id="A0A9Q0JJ23"/>
<name>A0A9Q0JJ23_9ROSI</name>
<reference evidence="1" key="1">
    <citation type="submission" date="2022-02" db="EMBL/GenBank/DDBJ databases">
        <authorList>
            <person name="Henning P.M."/>
            <person name="McCubbin A.G."/>
            <person name="Shore J.S."/>
        </authorList>
    </citation>
    <scope>NUCLEOTIDE SEQUENCE</scope>
    <source>
        <strain evidence="1">F60SS</strain>
        <tissue evidence="1">Leaves</tissue>
    </source>
</reference>
<protein>
    <submittedName>
        <fullName evidence="1">Uncharacterized protein</fullName>
    </submittedName>
</protein>
<dbReference type="Proteomes" id="UP001141552">
    <property type="component" value="Unassembled WGS sequence"/>
</dbReference>